<feature type="domain" description="Histidine kinase/HSP90-like ATPase" evidence="1">
    <location>
        <begin position="2"/>
        <end position="36"/>
    </location>
</feature>
<evidence type="ECO:0000313" key="3">
    <source>
        <dbReference type="Proteomes" id="UP000680045"/>
    </source>
</evidence>
<dbReference type="EMBL" id="JAGTPW010000010">
    <property type="protein sequence ID" value="MBR8644510.1"/>
    <property type="molecule type" value="Genomic_DNA"/>
</dbReference>
<keyword evidence="2" id="KW-0067">ATP-binding</keyword>
<dbReference type="Proteomes" id="UP000680045">
    <property type="component" value="Unassembled WGS sequence"/>
</dbReference>
<dbReference type="SUPFAM" id="SSF55874">
    <property type="entry name" value="ATPase domain of HSP90 chaperone/DNA topoisomerase II/histidine kinase"/>
    <property type="match status" value="1"/>
</dbReference>
<dbReference type="InterPro" id="IPR003594">
    <property type="entry name" value="HATPase_dom"/>
</dbReference>
<dbReference type="AlphaFoldDB" id="A0A941FHU4"/>
<sequence length="40" mass="4572">MSLTVCYSIVQKYKGKIVVQSEVNKGTSFTIYLPLYNKID</sequence>
<proteinExistence type="predicted"/>
<organism evidence="2 3">
    <name type="scientific">Peribacillus frigoritolerans</name>
    <dbReference type="NCBI Taxonomy" id="450367"/>
    <lineage>
        <taxon>Bacteria</taxon>
        <taxon>Bacillati</taxon>
        <taxon>Bacillota</taxon>
        <taxon>Bacilli</taxon>
        <taxon>Bacillales</taxon>
        <taxon>Bacillaceae</taxon>
        <taxon>Peribacillus</taxon>
    </lineage>
</organism>
<protein>
    <submittedName>
        <fullName evidence="2">ATP-binding protein</fullName>
    </submittedName>
</protein>
<dbReference type="InterPro" id="IPR036890">
    <property type="entry name" value="HATPase_C_sf"/>
</dbReference>
<name>A0A941FHU4_9BACI</name>
<evidence type="ECO:0000313" key="2">
    <source>
        <dbReference type="EMBL" id="MBR8644510.1"/>
    </source>
</evidence>
<gene>
    <name evidence="2" type="ORF">KEH51_07780</name>
</gene>
<accession>A0A941FHU4</accession>
<dbReference type="Pfam" id="PF02518">
    <property type="entry name" value="HATPase_c"/>
    <property type="match status" value="1"/>
</dbReference>
<reference evidence="2" key="1">
    <citation type="submission" date="2021-04" db="EMBL/GenBank/DDBJ databases">
        <title>Whole genome sequencing of Enterococci isolates from hospitalized patients.</title>
        <authorList>
            <person name="Ogoti B.M."/>
            <person name="Onyambu F.G."/>
        </authorList>
    </citation>
    <scope>NUCLEOTIDE SEQUENCE</scope>
    <source>
        <strain evidence="2">242</strain>
    </source>
</reference>
<keyword evidence="2" id="KW-0547">Nucleotide-binding</keyword>
<dbReference type="Gene3D" id="3.30.565.10">
    <property type="entry name" value="Histidine kinase-like ATPase, C-terminal domain"/>
    <property type="match status" value="1"/>
</dbReference>
<evidence type="ECO:0000259" key="1">
    <source>
        <dbReference type="Pfam" id="PF02518"/>
    </source>
</evidence>
<comment type="caution">
    <text evidence="2">The sequence shown here is derived from an EMBL/GenBank/DDBJ whole genome shotgun (WGS) entry which is preliminary data.</text>
</comment>
<dbReference type="GO" id="GO:0005524">
    <property type="term" value="F:ATP binding"/>
    <property type="evidence" value="ECO:0007669"/>
    <property type="project" value="UniProtKB-KW"/>
</dbReference>